<reference evidence="1 2" key="1">
    <citation type="submission" date="2017-11" db="EMBL/GenBank/DDBJ databases">
        <title>Sequencing the genomes of 1000 actinobacteria strains.</title>
        <authorList>
            <person name="Klenk H.-P."/>
        </authorList>
    </citation>
    <scope>NUCLEOTIDE SEQUENCE [LARGE SCALE GENOMIC DNA]</scope>
    <source>
        <strain evidence="1 2">DSM 12798</strain>
    </source>
</reference>
<dbReference type="Pfam" id="PF19952">
    <property type="entry name" value="DUF6414"/>
    <property type="match status" value="1"/>
</dbReference>
<accession>A0ABX4MUQ9</accession>
<dbReference type="InterPro" id="IPR045633">
    <property type="entry name" value="DUF6414"/>
</dbReference>
<organism evidence="1 2">
    <name type="scientific">Glutamicibacter mysorens</name>
    <dbReference type="NCBI Taxonomy" id="257984"/>
    <lineage>
        <taxon>Bacteria</taxon>
        <taxon>Bacillati</taxon>
        <taxon>Actinomycetota</taxon>
        <taxon>Actinomycetes</taxon>
        <taxon>Micrococcales</taxon>
        <taxon>Micrococcaceae</taxon>
        <taxon>Glutamicibacter</taxon>
    </lineage>
</organism>
<protein>
    <recommendedName>
        <fullName evidence="3">SPP1 Gp6-like portal protein</fullName>
    </recommendedName>
</protein>
<dbReference type="EMBL" id="PGEY01000001">
    <property type="protein sequence ID" value="PJJ42973.1"/>
    <property type="molecule type" value="Genomic_DNA"/>
</dbReference>
<proteinExistence type="predicted"/>
<name>A0ABX4MUQ9_9MICC</name>
<evidence type="ECO:0000313" key="1">
    <source>
        <dbReference type="EMBL" id="PJJ42973.1"/>
    </source>
</evidence>
<evidence type="ECO:0000313" key="2">
    <source>
        <dbReference type="Proteomes" id="UP000229263"/>
    </source>
</evidence>
<comment type="caution">
    <text evidence="1">The sequence shown here is derived from an EMBL/GenBank/DDBJ whole genome shotgun (WGS) entry which is preliminary data.</text>
</comment>
<gene>
    <name evidence="1" type="ORF">ATK23_0137</name>
</gene>
<keyword evidence="2" id="KW-1185">Reference proteome</keyword>
<evidence type="ECO:0008006" key="3">
    <source>
        <dbReference type="Google" id="ProtNLM"/>
    </source>
</evidence>
<dbReference type="RefSeq" id="WP_066139990.1">
    <property type="nucleotide sequence ID" value="NZ_PGEY01000001.1"/>
</dbReference>
<sequence>MSLKNWLRHPKKSFHDWRERRRRKIDAEQIKKELPLREFVYLDAVSLHSLLVSQTDTIPEAVTQTISRADEAELVGSASVSAGNDLVGKAESRTTARYQTNNSDSTQSFRKALIQTLFKQLREQPLEFRLSAPERVNALNEPADVLSAPTNVAAEASTFVRGDLVEVAVELAVDPVFKLKAMMNEWSAMAGDYPEMFASSGVLGFLRESEPIMKVLDQFLTGLIPIRATVLNYVVVLIDGVEHVVHKDAAVNLDLELRPLFVTGVTEHLGFWKDIRRVLFSDARFTMLCRVARDGLHDNWTPVKLADLFSEVAPDFVDKINAIQSPSVDDRTTATAPAQNVAFANALTNYRLAIAPVNVTWSYEQERDYLALAMRVSSGATNAIAQREAFDLVRDQVVTQLGIEAPAPDHDLKARQEARAISGLELLPRSKGLPAPASTSIPAMVEDSGYAGRILDTEVIAIYW</sequence>
<dbReference type="Proteomes" id="UP000229263">
    <property type="component" value="Unassembled WGS sequence"/>
</dbReference>